<dbReference type="Gene3D" id="2.40.30.170">
    <property type="match status" value="1"/>
</dbReference>
<feature type="chain" id="PRO_5037600653" evidence="3">
    <location>
        <begin position="21"/>
        <end position="349"/>
    </location>
</feature>
<evidence type="ECO:0000256" key="3">
    <source>
        <dbReference type="SAM" id="SignalP"/>
    </source>
</evidence>
<dbReference type="NCBIfam" id="TIGR01730">
    <property type="entry name" value="RND_mfp"/>
    <property type="match status" value="1"/>
</dbReference>
<protein>
    <submittedName>
        <fullName evidence="4">Efflux RND transporter periplasmic adaptor subunit</fullName>
    </submittedName>
</protein>
<dbReference type="InterPro" id="IPR006143">
    <property type="entry name" value="RND_pump_MFP"/>
</dbReference>
<evidence type="ECO:0000313" key="4">
    <source>
        <dbReference type="EMBL" id="MBN7826973.1"/>
    </source>
</evidence>
<keyword evidence="3" id="KW-0732">Signal</keyword>
<evidence type="ECO:0000256" key="2">
    <source>
        <dbReference type="SAM" id="Coils"/>
    </source>
</evidence>
<sequence length="349" mass="38688">MKSQSLLLIPALMISSQLWAAEPPASPVTVESVKQTAFTPTVDLVGSIYSQHNVKLTAGVAGRLDWVAEPGTFLQKGEAVAKLDQLPLKLQQAEQQAQLKRADINVKYLQRELARLKELRQTNSASAFQLDQTQSQYDLALADMEIARVKLQQLDDQLSRTHLLAPFDGVVTERLREAGGEVNRGELLASMLDTENLEARLYVPVKYLPFIKQGKEVLLKSAGQQLQAQVKAIIPAADMRSQSFELRVSLPRDINQYWTAGQLITASLPVQPPSQALTVHRDALILRRDGTYVVVIDEQNKAHREPVIVGEGHQEWVSIKQSNLKPGDRVAVRGAERLQEGQEVAITNS</sequence>
<evidence type="ECO:0000256" key="1">
    <source>
        <dbReference type="ARBA" id="ARBA00009477"/>
    </source>
</evidence>
<proteinExistence type="inferred from homology"/>
<dbReference type="RefSeq" id="WP_206575084.1">
    <property type="nucleotide sequence ID" value="NZ_JAFKCV010000012.1"/>
</dbReference>
<name>A0A939DQT2_9ALTE</name>
<dbReference type="Proteomes" id="UP000664654">
    <property type="component" value="Unassembled WGS sequence"/>
</dbReference>
<dbReference type="PANTHER" id="PTHR30469:SF15">
    <property type="entry name" value="HLYD FAMILY OF SECRETION PROTEINS"/>
    <property type="match status" value="1"/>
</dbReference>
<feature type="coiled-coil region" evidence="2">
    <location>
        <begin position="92"/>
        <end position="119"/>
    </location>
</feature>
<evidence type="ECO:0000313" key="5">
    <source>
        <dbReference type="Proteomes" id="UP000664654"/>
    </source>
</evidence>
<reference evidence="4" key="1">
    <citation type="submission" date="2021-03" db="EMBL/GenBank/DDBJ databases">
        <title>novel species isolated from a fishpond in China.</title>
        <authorList>
            <person name="Lu H."/>
            <person name="Cai Z."/>
        </authorList>
    </citation>
    <scope>NUCLEOTIDE SEQUENCE</scope>
    <source>
        <strain evidence="4">JCM 30855</strain>
    </source>
</reference>
<dbReference type="GO" id="GO:1990281">
    <property type="term" value="C:efflux pump complex"/>
    <property type="evidence" value="ECO:0007669"/>
    <property type="project" value="TreeGrafter"/>
</dbReference>
<organism evidence="4 5">
    <name type="scientific">Bowmanella dokdonensis</name>
    <dbReference type="NCBI Taxonomy" id="751969"/>
    <lineage>
        <taxon>Bacteria</taxon>
        <taxon>Pseudomonadati</taxon>
        <taxon>Pseudomonadota</taxon>
        <taxon>Gammaproteobacteria</taxon>
        <taxon>Alteromonadales</taxon>
        <taxon>Alteromonadaceae</taxon>
        <taxon>Bowmanella</taxon>
    </lineage>
</organism>
<gene>
    <name evidence="4" type="ORF">J0A66_17200</name>
</gene>
<dbReference type="GO" id="GO:0015562">
    <property type="term" value="F:efflux transmembrane transporter activity"/>
    <property type="evidence" value="ECO:0007669"/>
    <property type="project" value="TreeGrafter"/>
</dbReference>
<keyword evidence="2" id="KW-0175">Coiled coil</keyword>
<feature type="signal peptide" evidence="3">
    <location>
        <begin position="1"/>
        <end position="20"/>
    </location>
</feature>
<dbReference type="SUPFAM" id="SSF111369">
    <property type="entry name" value="HlyD-like secretion proteins"/>
    <property type="match status" value="1"/>
</dbReference>
<keyword evidence="5" id="KW-1185">Reference proteome</keyword>
<dbReference type="Gene3D" id="1.10.287.470">
    <property type="entry name" value="Helix hairpin bin"/>
    <property type="match status" value="1"/>
</dbReference>
<comment type="similarity">
    <text evidence="1">Belongs to the membrane fusion protein (MFP) (TC 8.A.1) family.</text>
</comment>
<dbReference type="Gene3D" id="2.40.420.20">
    <property type="match status" value="1"/>
</dbReference>
<dbReference type="EMBL" id="JAFKCV010000012">
    <property type="protein sequence ID" value="MBN7826973.1"/>
    <property type="molecule type" value="Genomic_DNA"/>
</dbReference>
<dbReference type="Gene3D" id="2.40.50.100">
    <property type="match status" value="1"/>
</dbReference>
<comment type="caution">
    <text evidence="4">The sequence shown here is derived from an EMBL/GenBank/DDBJ whole genome shotgun (WGS) entry which is preliminary data.</text>
</comment>
<dbReference type="AlphaFoldDB" id="A0A939DQT2"/>
<dbReference type="PANTHER" id="PTHR30469">
    <property type="entry name" value="MULTIDRUG RESISTANCE PROTEIN MDTA"/>
    <property type="match status" value="1"/>
</dbReference>
<accession>A0A939DQT2</accession>